<comment type="caution">
    <text evidence="5">The sequence shown here is derived from an EMBL/GenBank/DDBJ whole genome shotgun (WGS) entry which is preliminary data.</text>
</comment>
<dbReference type="Pfam" id="PF00018">
    <property type="entry name" value="SH3_1"/>
    <property type="match status" value="1"/>
</dbReference>
<dbReference type="GO" id="GO:0030447">
    <property type="term" value="P:filamentous growth"/>
    <property type="evidence" value="ECO:0007669"/>
    <property type="project" value="UniProtKB-ARBA"/>
</dbReference>
<dbReference type="InterPro" id="IPR001452">
    <property type="entry name" value="SH3_domain"/>
</dbReference>
<evidence type="ECO:0000256" key="1">
    <source>
        <dbReference type="ARBA" id="ARBA00022443"/>
    </source>
</evidence>
<organism evidence="5 6">
    <name type="scientific">Candida parapsilosis</name>
    <name type="common">Yeast</name>
    <dbReference type="NCBI Taxonomy" id="5480"/>
    <lineage>
        <taxon>Eukaryota</taxon>
        <taxon>Fungi</taxon>
        <taxon>Dikarya</taxon>
        <taxon>Ascomycota</taxon>
        <taxon>Saccharomycotina</taxon>
        <taxon>Pichiomycetes</taxon>
        <taxon>Debaryomycetaceae</taxon>
        <taxon>Candida/Lodderomyces clade</taxon>
        <taxon>Candida</taxon>
    </lineage>
</organism>
<dbReference type="InterPro" id="IPR036028">
    <property type="entry name" value="SH3-like_dom_sf"/>
</dbReference>
<dbReference type="Proteomes" id="UP000590412">
    <property type="component" value="Unassembled WGS sequence"/>
</dbReference>
<evidence type="ECO:0000313" key="6">
    <source>
        <dbReference type="Proteomes" id="UP000590412"/>
    </source>
</evidence>
<dbReference type="Gene3D" id="2.30.30.40">
    <property type="entry name" value="SH3 Domains"/>
    <property type="match status" value="1"/>
</dbReference>
<feature type="domain" description="SH3" evidence="4">
    <location>
        <begin position="107"/>
        <end position="168"/>
    </location>
</feature>
<dbReference type="PROSITE" id="PS50002">
    <property type="entry name" value="SH3"/>
    <property type="match status" value="1"/>
</dbReference>
<evidence type="ECO:0000256" key="2">
    <source>
        <dbReference type="PROSITE-ProRule" id="PRU00192"/>
    </source>
</evidence>
<evidence type="ECO:0000313" key="5">
    <source>
        <dbReference type="EMBL" id="KAF6042894.1"/>
    </source>
</evidence>
<feature type="region of interest" description="Disordered" evidence="3">
    <location>
        <begin position="186"/>
        <end position="249"/>
    </location>
</feature>
<feature type="compositionally biased region" description="Acidic residues" evidence="3">
    <location>
        <begin position="42"/>
        <end position="58"/>
    </location>
</feature>
<evidence type="ECO:0000259" key="4">
    <source>
        <dbReference type="PROSITE" id="PS50002"/>
    </source>
</evidence>
<dbReference type="OrthoDB" id="19092at2759"/>
<evidence type="ECO:0000256" key="3">
    <source>
        <dbReference type="SAM" id="MobiDB-lite"/>
    </source>
</evidence>
<protein>
    <submittedName>
        <fullName evidence="5">SH3 domain family protein</fullName>
    </submittedName>
</protein>
<sequence>MSPRFPPNTKIKDFGYPESHPLHYTTSIKHPRKARLSSDNDLSNDDDDDDDDDDEAALSDDTSTASSSTSDRRSRHHGNLSHEEYYNYKMETGDDDDDYDDNYEKDEINCEARAIFDFQPENDNEIGLLEGQVIWISYRHGQGWLVAEDPETGENGLVPEEYVELIGLLDRADDGEDEDVAKPFLPEILRNDESGRGEATKGSEDEWVDTDEESLHSNMDTIGDKTKRNEIENIHRSNDLDKSLDEMKI</sequence>
<accession>A0A8X7NFC7</accession>
<dbReference type="AlphaFoldDB" id="A0A8X7NFC7"/>
<reference evidence="5" key="1">
    <citation type="submission" date="2020-03" db="EMBL/GenBank/DDBJ databases">
        <title>FDA dAtabase for Regulatory Grade micrObial Sequences (FDA-ARGOS): Supporting development and validation of Infectious Disease Dx tests.</title>
        <authorList>
            <person name="Campos J."/>
            <person name="Goldberg B."/>
            <person name="Tallon L."/>
            <person name="Sadzewicz L."/>
            <person name="Vavikolanu K."/>
            <person name="Mehta A."/>
            <person name="Aluvathingal J."/>
            <person name="Nadendla S."/>
            <person name="Nandy P."/>
            <person name="Geyer C."/>
            <person name="Yan Y."/>
            <person name="Sichtig H."/>
        </authorList>
    </citation>
    <scope>NUCLEOTIDE SEQUENCE [LARGE SCALE GENOMIC DNA]</scope>
    <source>
        <strain evidence="5">FDAARGOS_652</strain>
    </source>
</reference>
<feature type="compositionally biased region" description="Basic and acidic residues" evidence="3">
    <location>
        <begin position="189"/>
        <end position="204"/>
    </location>
</feature>
<gene>
    <name evidence="5" type="ORF">FOB60_005648</name>
</gene>
<feature type="compositionally biased region" description="Basic and acidic residues" evidence="3">
    <location>
        <begin position="222"/>
        <end position="249"/>
    </location>
</feature>
<dbReference type="SMART" id="SM00326">
    <property type="entry name" value="SH3"/>
    <property type="match status" value="1"/>
</dbReference>
<dbReference type="SUPFAM" id="SSF50044">
    <property type="entry name" value="SH3-domain"/>
    <property type="match status" value="1"/>
</dbReference>
<proteinExistence type="predicted"/>
<dbReference type="FunFam" id="2.30.30.40:FF:000283">
    <property type="entry name" value="NAP1-binding protein 2"/>
    <property type="match status" value="1"/>
</dbReference>
<feature type="compositionally biased region" description="Acidic residues" evidence="3">
    <location>
        <begin position="93"/>
        <end position="103"/>
    </location>
</feature>
<feature type="compositionally biased region" description="Low complexity" evidence="3">
    <location>
        <begin position="59"/>
        <end position="69"/>
    </location>
</feature>
<dbReference type="EMBL" id="JABWAB010000013">
    <property type="protein sequence ID" value="KAF6042894.1"/>
    <property type="molecule type" value="Genomic_DNA"/>
</dbReference>
<feature type="region of interest" description="Disordered" evidence="3">
    <location>
        <begin position="1"/>
        <end position="103"/>
    </location>
</feature>
<keyword evidence="1 2" id="KW-0728">SH3 domain</keyword>
<name>A0A8X7NFC7_CANPA</name>